<dbReference type="CDD" id="cd00798">
    <property type="entry name" value="INT_XerDC_C"/>
    <property type="match status" value="1"/>
</dbReference>
<keyword evidence="2" id="KW-0963">Cytoplasm</keyword>
<organism evidence="12">
    <name type="scientific">freshwater metagenome</name>
    <dbReference type="NCBI Taxonomy" id="449393"/>
    <lineage>
        <taxon>unclassified sequences</taxon>
        <taxon>metagenomes</taxon>
        <taxon>ecological metagenomes</taxon>
    </lineage>
</organism>
<evidence type="ECO:0000256" key="2">
    <source>
        <dbReference type="ARBA" id="ARBA00022490"/>
    </source>
</evidence>
<keyword evidence="3" id="KW-0132">Cell division</keyword>
<keyword evidence="4" id="KW-0159">Chromosome partition</keyword>
<keyword evidence="7" id="KW-0233">DNA recombination</keyword>
<dbReference type="Gene3D" id="1.10.150.130">
    <property type="match status" value="1"/>
</dbReference>
<dbReference type="PROSITE" id="PS51898">
    <property type="entry name" value="TYR_RECOMBINASE"/>
    <property type="match status" value="1"/>
</dbReference>
<keyword evidence="8" id="KW-0131">Cell cycle</keyword>
<gene>
    <name evidence="11" type="ORF">UFOPK4098_01335</name>
    <name evidence="12" type="ORF">UFOPK4347_01239</name>
</gene>
<dbReference type="Pfam" id="PF02899">
    <property type="entry name" value="Phage_int_SAM_1"/>
    <property type="match status" value="1"/>
</dbReference>
<evidence type="ECO:0000256" key="7">
    <source>
        <dbReference type="ARBA" id="ARBA00023172"/>
    </source>
</evidence>
<dbReference type="InterPro" id="IPR011010">
    <property type="entry name" value="DNA_brk_join_enz"/>
</dbReference>
<comment type="subcellular location">
    <subcellularLocation>
        <location evidence="1">Cytoplasm</location>
    </subcellularLocation>
</comment>
<dbReference type="InterPro" id="IPR013762">
    <property type="entry name" value="Integrase-like_cat_sf"/>
</dbReference>
<reference evidence="12" key="1">
    <citation type="submission" date="2020-05" db="EMBL/GenBank/DDBJ databases">
        <authorList>
            <person name="Chiriac C."/>
            <person name="Salcher M."/>
            <person name="Ghai R."/>
            <person name="Kavagutti S V."/>
        </authorList>
    </citation>
    <scope>NUCLEOTIDE SEQUENCE</scope>
</reference>
<evidence type="ECO:0000256" key="5">
    <source>
        <dbReference type="ARBA" id="ARBA00022908"/>
    </source>
</evidence>
<keyword evidence="6" id="KW-0238">DNA-binding</keyword>
<keyword evidence="5" id="KW-0229">DNA integration</keyword>
<dbReference type="PANTHER" id="PTHR30349">
    <property type="entry name" value="PHAGE INTEGRASE-RELATED"/>
    <property type="match status" value="1"/>
</dbReference>
<evidence type="ECO:0000256" key="6">
    <source>
        <dbReference type="ARBA" id="ARBA00023125"/>
    </source>
</evidence>
<name>A0A6J7UJC5_9ZZZZ</name>
<evidence type="ECO:0000259" key="10">
    <source>
        <dbReference type="PROSITE" id="PS51900"/>
    </source>
</evidence>
<dbReference type="GO" id="GO:0015074">
    <property type="term" value="P:DNA integration"/>
    <property type="evidence" value="ECO:0007669"/>
    <property type="project" value="UniProtKB-KW"/>
</dbReference>
<dbReference type="InterPro" id="IPR002104">
    <property type="entry name" value="Integrase_catalytic"/>
</dbReference>
<dbReference type="Gene3D" id="1.10.443.10">
    <property type="entry name" value="Intergrase catalytic core"/>
    <property type="match status" value="1"/>
</dbReference>
<dbReference type="EMBL" id="CAFBPN010000100">
    <property type="protein sequence ID" value="CAB5028597.1"/>
    <property type="molecule type" value="Genomic_DNA"/>
</dbReference>
<dbReference type="Pfam" id="PF00589">
    <property type="entry name" value="Phage_integrase"/>
    <property type="match status" value="1"/>
</dbReference>
<evidence type="ECO:0000259" key="9">
    <source>
        <dbReference type="PROSITE" id="PS51898"/>
    </source>
</evidence>
<dbReference type="InterPro" id="IPR004107">
    <property type="entry name" value="Integrase_SAM-like_N"/>
</dbReference>
<accession>A0A6J7UJC5</accession>
<dbReference type="GO" id="GO:0003677">
    <property type="term" value="F:DNA binding"/>
    <property type="evidence" value="ECO:0007669"/>
    <property type="project" value="UniProtKB-KW"/>
</dbReference>
<dbReference type="InterPro" id="IPR050090">
    <property type="entry name" value="Tyrosine_recombinase_XerCD"/>
</dbReference>
<dbReference type="SUPFAM" id="SSF56349">
    <property type="entry name" value="DNA breaking-rejoining enzymes"/>
    <property type="match status" value="1"/>
</dbReference>
<dbReference type="AlphaFoldDB" id="A0A6J7UJC5"/>
<dbReference type="PANTHER" id="PTHR30349:SF77">
    <property type="entry name" value="TYROSINE RECOMBINASE XERC"/>
    <property type="match status" value="1"/>
</dbReference>
<evidence type="ECO:0000256" key="3">
    <source>
        <dbReference type="ARBA" id="ARBA00022618"/>
    </source>
</evidence>
<protein>
    <submittedName>
        <fullName evidence="12">Unannotated protein</fullName>
    </submittedName>
</protein>
<dbReference type="GO" id="GO:0005737">
    <property type="term" value="C:cytoplasm"/>
    <property type="evidence" value="ECO:0007669"/>
    <property type="project" value="UniProtKB-SubCell"/>
</dbReference>
<evidence type="ECO:0000256" key="4">
    <source>
        <dbReference type="ARBA" id="ARBA00022829"/>
    </source>
</evidence>
<dbReference type="InterPro" id="IPR010998">
    <property type="entry name" value="Integrase_recombinase_N"/>
</dbReference>
<feature type="domain" description="Core-binding (CB)" evidence="10">
    <location>
        <begin position="12"/>
        <end position="100"/>
    </location>
</feature>
<evidence type="ECO:0000313" key="11">
    <source>
        <dbReference type="EMBL" id="CAB5028597.1"/>
    </source>
</evidence>
<sequence length="307" mass="34407">MGGTRATPLAAWKIEEFIGSLTAMSPNTQSAYRSDVLLFAQWASDEHDAQRPDAVTRVMVKQYLAFLTTTKPTENAKGTHAKRTIARKLAALRRYFSWLLRLSAKKMENPTVGVRAPNGEGRLPRILNADQLDALLTGSEIEDEPVWRSARDVAIVELLYGSGLRVSELCTLDLANIDLKNNAASVWGKGSKERRVPLNEPTVAAIDLWMKHRHELAVPSSNSLFFNERGKQLTPRDVRRILDRRSIDPTHPHALRHTFATHLLDNGADLRAVQELLGHANVVTTQRYTHISKERLQSAYLSSHPRA</sequence>
<proteinExistence type="predicted"/>
<feature type="domain" description="Tyr recombinase" evidence="9">
    <location>
        <begin position="122"/>
        <end position="301"/>
    </location>
</feature>
<dbReference type="EMBL" id="CAFBQU010000036">
    <property type="protein sequence ID" value="CAB5066634.1"/>
    <property type="molecule type" value="Genomic_DNA"/>
</dbReference>
<dbReference type="GO" id="GO:0051301">
    <property type="term" value="P:cell division"/>
    <property type="evidence" value="ECO:0007669"/>
    <property type="project" value="UniProtKB-KW"/>
</dbReference>
<evidence type="ECO:0000256" key="1">
    <source>
        <dbReference type="ARBA" id="ARBA00004496"/>
    </source>
</evidence>
<dbReference type="PROSITE" id="PS51900">
    <property type="entry name" value="CB"/>
    <property type="match status" value="1"/>
</dbReference>
<dbReference type="GO" id="GO:0006310">
    <property type="term" value="P:DNA recombination"/>
    <property type="evidence" value="ECO:0007669"/>
    <property type="project" value="UniProtKB-KW"/>
</dbReference>
<evidence type="ECO:0000313" key="12">
    <source>
        <dbReference type="EMBL" id="CAB5066634.1"/>
    </source>
</evidence>
<evidence type="ECO:0000256" key="8">
    <source>
        <dbReference type="ARBA" id="ARBA00023306"/>
    </source>
</evidence>
<dbReference type="InterPro" id="IPR044068">
    <property type="entry name" value="CB"/>
</dbReference>
<dbReference type="GO" id="GO:0007059">
    <property type="term" value="P:chromosome segregation"/>
    <property type="evidence" value="ECO:0007669"/>
    <property type="project" value="UniProtKB-KW"/>
</dbReference>